<evidence type="ECO:0000259" key="3">
    <source>
        <dbReference type="PROSITE" id="PS50025"/>
    </source>
</evidence>
<dbReference type="InterPro" id="IPR001791">
    <property type="entry name" value="Laminin_G"/>
</dbReference>
<keyword evidence="2" id="KW-0732">Signal</keyword>
<dbReference type="SUPFAM" id="SSF49899">
    <property type="entry name" value="Concanavalin A-like lectins/glucanases"/>
    <property type="match status" value="1"/>
</dbReference>
<organism evidence="4 5">
    <name type="scientific">Aplysia californica</name>
    <name type="common">California sea hare</name>
    <dbReference type="NCBI Taxonomy" id="6500"/>
    <lineage>
        <taxon>Eukaryota</taxon>
        <taxon>Metazoa</taxon>
        <taxon>Spiralia</taxon>
        <taxon>Lophotrochozoa</taxon>
        <taxon>Mollusca</taxon>
        <taxon>Gastropoda</taxon>
        <taxon>Heterobranchia</taxon>
        <taxon>Euthyneura</taxon>
        <taxon>Tectipleura</taxon>
        <taxon>Aplysiida</taxon>
        <taxon>Aplysioidea</taxon>
        <taxon>Aplysiidae</taxon>
        <taxon>Aplysia</taxon>
    </lineage>
</organism>
<feature type="signal peptide" evidence="2">
    <location>
        <begin position="1"/>
        <end position="19"/>
    </location>
</feature>
<protein>
    <submittedName>
        <fullName evidence="5">Uncharacterized protein LOC101858164</fullName>
    </submittedName>
</protein>
<dbReference type="CDD" id="cd00110">
    <property type="entry name" value="LamG"/>
    <property type="match status" value="1"/>
</dbReference>
<evidence type="ECO:0000256" key="1">
    <source>
        <dbReference type="PROSITE-ProRule" id="PRU00122"/>
    </source>
</evidence>
<dbReference type="InterPro" id="IPR013320">
    <property type="entry name" value="ConA-like_dom_sf"/>
</dbReference>
<dbReference type="PROSITE" id="PS50025">
    <property type="entry name" value="LAM_G_DOMAIN"/>
    <property type="match status" value="1"/>
</dbReference>
<proteinExistence type="predicted"/>
<comment type="caution">
    <text evidence="1">Lacks conserved residue(s) required for the propagation of feature annotation.</text>
</comment>
<accession>A0ABM0JEZ4</accession>
<dbReference type="Gene3D" id="2.60.120.200">
    <property type="match status" value="1"/>
</dbReference>
<dbReference type="SMART" id="SM00282">
    <property type="entry name" value="LamG"/>
    <property type="match status" value="1"/>
</dbReference>
<keyword evidence="4" id="KW-1185">Reference proteome</keyword>
<reference evidence="5" key="1">
    <citation type="submission" date="2025-08" db="UniProtKB">
        <authorList>
            <consortium name="RefSeq"/>
        </authorList>
    </citation>
    <scope>IDENTIFICATION</scope>
</reference>
<sequence length="220" mass="25369">MEIVYSVVCFCLLLAFAVANPVDEEGPCFDFNANSYIHFTPNNFLNNGSIHYSLKFRTTQPNGLLLYASGRFGDEEALFIQAGKLTYHLFNTSPTGVEGYFGGFFQTRENVDTGDWITAHVYRMYEVEDIFQRRSRDQTGLVVEIGDQVYRYVDYLERDDISIQPTVYIGGFREPLSETVGFFRGQIKDIREAKNKMLFDEPSLNFRSRVGRNCFQFNPQ</sequence>
<feature type="domain" description="Laminin G" evidence="3">
    <location>
        <begin position="26"/>
        <end position="214"/>
    </location>
</feature>
<gene>
    <name evidence="5" type="primary">LOC101858164</name>
</gene>
<dbReference type="Pfam" id="PF02210">
    <property type="entry name" value="Laminin_G_2"/>
    <property type="match status" value="1"/>
</dbReference>
<dbReference type="Proteomes" id="UP000694888">
    <property type="component" value="Unplaced"/>
</dbReference>
<dbReference type="RefSeq" id="XP_005092188.1">
    <property type="nucleotide sequence ID" value="XM_005092131.3"/>
</dbReference>
<evidence type="ECO:0000313" key="5">
    <source>
        <dbReference type="RefSeq" id="XP_005092188.1"/>
    </source>
</evidence>
<dbReference type="GeneID" id="101858164"/>
<evidence type="ECO:0000313" key="4">
    <source>
        <dbReference type="Proteomes" id="UP000694888"/>
    </source>
</evidence>
<evidence type="ECO:0000256" key="2">
    <source>
        <dbReference type="SAM" id="SignalP"/>
    </source>
</evidence>
<name>A0ABM0JEZ4_APLCA</name>
<feature type="chain" id="PRO_5047278216" evidence="2">
    <location>
        <begin position="20"/>
        <end position="220"/>
    </location>
</feature>